<keyword evidence="1" id="KW-0830">Ubiquinone</keyword>
<dbReference type="EMBL" id="CP012333">
    <property type="protein sequence ID" value="AKU96110.1"/>
    <property type="molecule type" value="Genomic_DNA"/>
</dbReference>
<dbReference type="NCBIfam" id="TIGR04256">
    <property type="entry name" value="GxxExxY"/>
    <property type="match status" value="1"/>
</dbReference>
<protein>
    <submittedName>
        <fullName evidence="1">NADH:ubiquinone oxidoreductase subunit 5 (Chain L)/Multisubunit Na+/H+ antiporter, MnhA subunit</fullName>
    </submittedName>
</protein>
<keyword evidence="2" id="KW-1185">Reference proteome</keyword>
<accession>A0A0K1PRE2</accession>
<reference evidence="1 2" key="1">
    <citation type="submission" date="2015-08" db="EMBL/GenBank/DDBJ databases">
        <authorList>
            <person name="Babu N.S."/>
            <person name="Beckwith C.J."/>
            <person name="Beseler K.G."/>
            <person name="Brison A."/>
            <person name="Carone J.V."/>
            <person name="Caskin T.P."/>
            <person name="Diamond M."/>
            <person name="Durham M.E."/>
            <person name="Foxe J.M."/>
            <person name="Go M."/>
            <person name="Henderson B.A."/>
            <person name="Jones I.B."/>
            <person name="McGettigan J.A."/>
            <person name="Micheletti S.J."/>
            <person name="Nasrallah M.E."/>
            <person name="Ortiz D."/>
            <person name="Piller C.R."/>
            <person name="Privatt S.R."/>
            <person name="Schneider S.L."/>
            <person name="Sharp S."/>
            <person name="Smith T.C."/>
            <person name="Stanton J.D."/>
            <person name="Ullery H.E."/>
            <person name="Wilson R.J."/>
            <person name="Serrano M.G."/>
            <person name="Buck G."/>
            <person name="Lee V."/>
            <person name="Wang Y."/>
            <person name="Carvalho R."/>
            <person name="Voegtly L."/>
            <person name="Shi R."/>
            <person name="Duckworth R."/>
            <person name="Johnson A."/>
            <person name="Loviza R."/>
            <person name="Walstead R."/>
            <person name="Shah Z."/>
            <person name="Kiflezghi M."/>
            <person name="Wade K."/>
            <person name="Ball S.L."/>
            <person name="Bradley K.W."/>
            <person name="Asai D.J."/>
            <person name="Bowman C.A."/>
            <person name="Russell D.A."/>
            <person name="Pope W.H."/>
            <person name="Jacobs-Sera D."/>
            <person name="Hendrix R.W."/>
            <person name="Hatfull G.F."/>
        </authorList>
    </citation>
    <scope>NUCLEOTIDE SEQUENCE [LARGE SCALE GENOMIC DNA]</scope>
    <source>
        <strain evidence="1 2">DSM 27648</strain>
    </source>
</reference>
<proteinExistence type="predicted"/>
<name>A0A0K1PRE2_9BACT</name>
<dbReference type="STRING" id="1391654.AKJ09_02774"/>
<dbReference type="InterPro" id="IPR026350">
    <property type="entry name" value="GxxExxY"/>
</dbReference>
<gene>
    <name evidence="1" type="ORF">AKJ09_02774</name>
</gene>
<sequence length="73" mass="8172">MYKGVRVECGYRLDLIVGDGVLVELKAVERLLPIHEAQVITYLRLAELSVGLLVNFNATVLRTALRRLTPQPP</sequence>
<dbReference type="Pfam" id="PF13366">
    <property type="entry name" value="PDDEXK_3"/>
    <property type="match status" value="1"/>
</dbReference>
<organism evidence="1 2">
    <name type="scientific">Labilithrix luteola</name>
    <dbReference type="NCBI Taxonomy" id="1391654"/>
    <lineage>
        <taxon>Bacteria</taxon>
        <taxon>Pseudomonadati</taxon>
        <taxon>Myxococcota</taxon>
        <taxon>Polyangia</taxon>
        <taxon>Polyangiales</taxon>
        <taxon>Labilitrichaceae</taxon>
        <taxon>Labilithrix</taxon>
    </lineage>
</organism>
<evidence type="ECO:0000313" key="1">
    <source>
        <dbReference type="EMBL" id="AKU96110.1"/>
    </source>
</evidence>
<dbReference type="Proteomes" id="UP000064967">
    <property type="component" value="Chromosome"/>
</dbReference>
<dbReference type="PATRIC" id="fig|1391654.3.peg.2807"/>
<dbReference type="AlphaFoldDB" id="A0A0K1PRE2"/>
<dbReference type="KEGG" id="llu:AKJ09_02774"/>
<evidence type="ECO:0000313" key="2">
    <source>
        <dbReference type="Proteomes" id="UP000064967"/>
    </source>
</evidence>